<dbReference type="SUPFAM" id="SSF47384">
    <property type="entry name" value="Homodimeric domain of signal transducing histidine kinase"/>
    <property type="match status" value="1"/>
</dbReference>
<protein>
    <recommendedName>
        <fullName evidence="2">histidine kinase</fullName>
        <ecNumber evidence="2">2.7.13.3</ecNumber>
    </recommendedName>
</protein>
<dbReference type="GO" id="GO:0000155">
    <property type="term" value="F:phosphorelay sensor kinase activity"/>
    <property type="evidence" value="ECO:0007669"/>
    <property type="project" value="InterPro"/>
</dbReference>
<comment type="caution">
    <text evidence="11">The sequence shown here is derived from an EMBL/GenBank/DDBJ whole genome shotgun (WGS) entry which is preliminary data.</text>
</comment>
<dbReference type="SMART" id="SM00387">
    <property type="entry name" value="HATPase_c"/>
    <property type="match status" value="1"/>
</dbReference>
<evidence type="ECO:0000256" key="2">
    <source>
        <dbReference type="ARBA" id="ARBA00012438"/>
    </source>
</evidence>
<keyword evidence="9" id="KW-0472">Membrane</keyword>
<keyword evidence="9" id="KW-0812">Transmembrane</keyword>
<dbReference type="InterPro" id="IPR003661">
    <property type="entry name" value="HisK_dim/P_dom"/>
</dbReference>
<reference evidence="11 12" key="1">
    <citation type="submission" date="2016-10" db="EMBL/GenBank/DDBJ databases">
        <title>Paenibacillus species isolates.</title>
        <authorList>
            <person name="Beno S.M."/>
        </authorList>
    </citation>
    <scope>NUCLEOTIDE SEQUENCE [LARGE SCALE GENOMIC DNA]</scope>
    <source>
        <strain evidence="11 12">FSL H7-0604</strain>
    </source>
</reference>
<proteinExistence type="predicted"/>
<dbReference type="PANTHER" id="PTHR43065">
    <property type="entry name" value="SENSOR HISTIDINE KINASE"/>
    <property type="match status" value="1"/>
</dbReference>
<evidence type="ECO:0000256" key="7">
    <source>
        <dbReference type="ARBA" id="ARBA00022840"/>
    </source>
</evidence>
<evidence type="ECO:0000256" key="4">
    <source>
        <dbReference type="ARBA" id="ARBA00022679"/>
    </source>
</evidence>
<dbReference type="Pfam" id="PF02518">
    <property type="entry name" value="HATPase_c"/>
    <property type="match status" value="1"/>
</dbReference>
<evidence type="ECO:0000256" key="6">
    <source>
        <dbReference type="ARBA" id="ARBA00022777"/>
    </source>
</evidence>
<dbReference type="PANTHER" id="PTHR43065:SF46">
    <property type="entry name" value="C4-DICARBOXYLATE TRANSPORT SENSOR PROTEIN DCTB"/>
    <property type="match status" value="1"/>
</dbReference>
<dbReference type="GO" id="GO:0005524">
    <property type="term" value="F:ATP binding"/>
    <property type="evidence" value="ECO:0007669"/>
    <property type="project" value="UniProtKB-KW"/>
</dbReference>
<keyword evidence="8" id="KW-0902">Two-component regulatory system</keyword>
<dbReference type="EC" id="2.7.13.3" evidence="2"/>
<dbReference type="Pfam" id="PF00512">
    <property type="entry name" value="HisKA"/>
    <property type="match status" value="1"/>
</dbReference>
<dbReference type="RefSeq" id="WP_036676635.1">
    <property type="nucleotide sequence ID" value="NZ_MPTR01000014.1"/>
</dbReference>
<evidence type="ECO:0000256" key="8">
    <source>
        <dbReference type="ARBA" id="ARBA00023012"/>
    </source>
</evidence>
<dbReference type="InterPro" id="IPR003594">
    <property type="entry name" value="HATPase_dom"/>
</dbReference>
<dbReference type="PROSITE" id="PS50109">
    <property type="entry name" value="HIS_KIN"/>
    <property type="match status" value="1"/>
</dbReference>
<keyword evidence="6 11" id="KW-0418">Kinase</keyword>
<dbReference type="SMART" id="SM00388">
    <property type="entry name" value="HisKA"/>
    <property type="match status" value="1"/>
</dbReference>
<keyword evidence="7" id="KW-0067">ATP-binding</keyword>
<dbReference type="InterPro" id="IPR036097">
    <property type="entry name" value="HisK_dim/P_sf"/>
</dbReference>
<evidence type="ECO:0000256" key="9">
    <source>
        <dbReference type="SAM" id="Phobius"/>
    </source>
</evidence>
<dbReference type="Gene3D" id="3.30.565.10">
    <property type="entry name" value="Histidine kinase-like ATPase, C-terminal domain"/>
    <property type="match status" value="1"/>
</dbReference>
<feature type="transmembrane region" description="Helical" evidence="9">
    <location>
        <begin position="210"/>
        <end position="232"/>
    </location>
</feature>
<comment type="catalytic activity">
    <reaction evidence="1">
        <text>ATP + protein L-histidine = ADP + protein N-phospho-L-histidine.</text>
        <dbReference type="EC" id="2.7.13.3"/>
    </reaction>
</comment>
<accession>A0A1R0WT54</accession>
<evidence type="ECO:0000313" key="11">
    <source>
        <dbReference type="EMBL" id="OMD20782.1"/>
    </source>
</evidence>
<feature type="transmembrane region" description="Helical" evidence="9">
    <location>
        <begin position="340"/>
        <end position="363"/>
    </location>
</feature>
<sequence>MRLMIKVLHIAIALTLLLIGYSSIVVSAATPYPSQEITSWQMRWGDGTENSGVVVPQNNDQQYWINVNATKEIPHLPSGVSTSWTRISIPNFSYISPSIYIDTLYALHVKVYVNDRLIFEEDRNYIKDNYSLLLPLSQSDSGKTLYIWTETLQDRIGIKNEVVIGEHNLLINDYIKNGLSDVILGCAFFLVAIVLFISSLYINRDYFSSVASLAVVIGSTGILSITYSPFIYTFYSNLGAISNVFLDLALFSLLPALTLLFEKIFGSGKYAIVRRFRQFQVIYSSFCLLCLLINFLSNNSYIEFYYFVSTTIIGFILILQFILLIVCVIIFSLKGNRDAIIFAIGFGTAAFTVVSELLWYYIHKGNYDLFLWKWGIVAFIISLIVILERRLAYSHQQVVNYSKELERFNNELQRSEKMEIISELAASVAHEVRNPLQVTRGFLQLLSEKSVGEEEIFMSMALSELDRASGIITDFLTFAKPEFETISSLNLYNEFKHIESIMQPLCHLNGGKMILDVSGELWVKGNSSKFKQAFINIIKNSIESFRDEGFIYMSVYAEEENVIIHIKDNGEGMDADVLHRLGEPYFTKKNKGTGLGLMVTFRIIEAMQGKVKFTSKKGVGTESITILPLAEAPDDSHSLGG</sequence>
<evidence type="ECO:0000256" key="5">
    <source>
        <dbReference type="ARBA" id="ARBA00022741"/>
    </source>
</evidence>
<evidence type="ECO:0000256" key="1">
    <source>
        <dbReference type="ARBA" id="ARBA00000085"/>
    </source>
</evidence>
<feature type="transmembrane region" description="Helical" evidence="9">
    <location>
        <begin position="304"/>
        <end position="333"/>
    </location>
</feature>
<feature type="transmembrane region" description="Helical" evidence="9">
    <location>
        <begin position="369"/>
        <end position="387"/>
    </location>
</feature>
<dbReference type="Gene3D" id="1.10.287.130">
    <property type="match status" value="1"/>
</dbReference>
<gene>
    <name evidence="11" type="ORF">BJP51_08600</name>
</gene>
<dbReference type="InterPro" id="IPR036890">
    <property type="entry name" value="HATPase_C_sf"/>
</dbReference>
<keyword evidence="4" id="KW-0808">Transferase</keyword>
<keyword evidence="5" id="KW-0547">Nucleotide-binding</keyword>
<feature type="domain" description="Histidine kinase" evidence="10">
    <location>
        <begin position="427"/>
        <end position="631"/>
    </location>
</feature>
<dbReference type="InterPro" id="IPR005467">
    <property type="entry name" value="His_kinase_dom"/>
</dbReference>
<keyword evidence="9" id="KW-1133">Transmembrane helix</keyword>
<feature type="transmembrane region" description="Helical" evidence="9">
    <location>
        <begin position="182"/>
        <end position="203"/>
    </location>
</feature>
<organism evidence="11 12">
    <name type="scientific">Paenibacillus odorifer</name>
    <dbReference type="NCBI Taxonomy" id="189426"/>
    <lineage>
        <taxon>Bacteria</taxon>
        <taxon>Bacillati</taxon>
        <taxon>Bacillota</taxon>
        <taxon>Bacilli</taxon>
        <taxon>Bacillales</taxon>
        <taxon>Paenibacillaceae</taxon>
        <taxon>Paenibacillus</taxon>
    </lineage>
</organism>
<dbReference type="PRINTS" id="PR00344">
    <property type="entry name" value="BCTRLSENSOR"/>
</dbReference>
<dbReference type="InterPro" id="IPR004358">
    <property type="entry name" value="Sig_transdc_His_kin-like_C"/>
</dbReference>
<dbReference type="AlphaFoldDB" id="A0A1R0WT54"/>
<keyword evidence="3" id="KW-0597">Phosphoprotein</keyword>
<evidence type="ECO:0000313" key="12">
    <source>
        <dbReference type="Proteomes" id="UP000187465"/>
    </source>
</evidence>
<name>A0A1R0WT54_9BACL</name>
<evidence type="ECO:0000256" key="3">
    <source>
        <dbReference type="ARBA" id="ARBA00022553"/>
    </source>
</evidence>
<dbReference type="EMBL" id="MKQP01000089">
    <property type="protein sequence ID" value="OMD20782.1"/>
    <property type="molecule type" value="Genomic_DNA"/>
</dbReference>
<feature type="transmembrane region" description="Helical" evidence="9">
    <location>
        <begin position="281"/>
        <end position="298"/>
    </location>
</feature>
<dbReference type="Proteomes" id="UP000187465">
    <property type="component" value="Unassembled WGS sequence"/>
</dbReference>
<dbReference type="CDD" id="cd00082">
    <property type="entry name" value="HisKA"/>
    <property type="match status" value="1"/>
</dbReference>
<evidence type="ECO:0000259" key="10">
    <source>
        <dbReference type="PROSITE" id="PS50109"/>
    </source>
</evidence>
<dbReference type="SUPFAM" id="SSF55874">
    <property type="entry name" value="ATPase domain of HSP90 chaperone/DNA topoisomerase II/histidine kinase"/>
    <property type="match status" value="1"/>
</dbReference>
<feature type="transmembrane region" description="Helical" evidence="9">
    <location>
        <begin position="238"/>
        <end position="261"/>
    </location>
</feature>